<evidence type="ECO:0000256" key="3">
    <source>
        <dbReference type="ARBA" id="ARBA00022801"/>
    </source>
</evidence>
<evidence type="ECO:0000256" key="1">
    <source>
        <dbReference type="ARBA" id="ARBA00005234"/>
    </source>
</evidence>
<accession>A0A8T0V2Q9</accession>
<feature type="domain" description="Ubiquitin-like protease family profile" evidence="4">
    <location>
        <begin position="1"/>
        <end position="88"/>
    </location>
</feature>
<dbReference type="GO" id="GO:0006508">
    <property type="term" value="P:proteolysis"/>
    <property type="evidence" value="ECO:0007669"/>
    <property type="project" value="UniProtKB-KW"/>
</dbReference>
<dbReference type="Gene3D" id="3.40.395.10">
    <property type="entry name" value="Adenoviral Proteinase, Chain A"/>
    <property type="match status" value="1"/>
</dbReference>
<keyword evidence="6" id="KW-1185">Reference proteome</keyword>
<proteinExistence type="inferred from homology"/>
<evidence type="ECO:0000313" key="5">
    <source>
        <dbReference type="EMBL" id="KAG2628698.1"/>
    </source>
</evidence>
<dbReference type="Proteomes" id="UP000823388">
    <property type="component" value="Chromosome 3K"/>
</dbReference>
<organism evidence="5 6">
    <name type="scientific">Panicum virgatum</name>
    <name type="common">Blackwell switchgrass</name>
    <dbReference type="NCBI Taxonomy" id="38727"/>
    <lineage>
        <taxon>Eukaryota</taxon>
        <taxon>Viridiplantae</taxon>
        <taxon>Streptophyta</taxon>
        <taxon>Embryophyta</taxon>
        <taxon>Tracheophyta</taxon>
        <taxon>Spermatophyta</taxon>
        <taxon>Magnoliopsida</taxon>
        <taxon>Liliopsida</taxon>
        <taxon>Poales</taxon>
        <taxon>Poaceae</taxon>
        <taxon>PACMAD clade</taxon>
        <taxon>Panicoideae</taxon>
        <taxon>Panicodae</taxon>
        <taxon>Paniceae</taxon>
        <taxon>Panicinae</taxon>
        <taxon>Panicum</taxon>
        <taxon>Panicum sect. Hiantes</taxon>
    </lineage>
</organism>
<dbReference type="InterPro" id="IPR038765">
    <property type="entry name" value="Papain-like_cys_pep_sf"/>
</dbReference>
<name>A0A8T0V2Q9_PANVG</name>
<dbReference type="SUPFAM" id="SSF54001">
    <property type="entry name" value="Cysteine proteinases"/>
    <property type="match status" value="1"/>
</dbReference>
<keyword evidence="2" id="KW-0645">Protease</keyword>
<protein>
    <recommendedName>
        <fullName evidence="4">Ubiquitin-like protease family profile domain-containing protein</fullName>
    </recommendedName>
</protein>
<dbReference type="GO" id="GO:0008234">
    <property type="term" value="F:cysteine-type peptidase activity"/>
    <property type="evidence" value="ECO:0007669"/>
    <property type="project" value="InterPro"/>
</dbReference>
<evidence type="ECO:0000259" key="4">
    <source>
        <dbReference type="PROSITE" id="PS50600"/>
    </source>
</evidence>
<dbReference type="Pfam" id="PF02902">
    <property type="entry name" value="Peptidase_C48"/>
    <property type="match status" value="1"/>
</dbReference>
<dbReference type="PROSITE" id="PS50600">
    <property type="entry name" value="ULP_PROTEASE"/>
    <property type="match status" value="1"/>
</dbReference>
<comment type="similarity">
    <text evidence="1">Belongs to the peptidase C48 family.</text>
</comment>
<gene>
    <name evidence="5" type="ORF">PVAP13_3KG384400</name>
</gene>
<dbReference type="EMBL" id="CM029041">
    <property type="protein sequence ID" value="KAG2628698.1"/>
    <property type="molecule type" value="Genomic_DNA"/>
</dbReference>
<evidence type="ECO:0000256" key="2">
    <source>
        <dbReference type="ARBA" id="ARBA00022670"/>
    </source>
</evidence>
<comment type="caution">
    <text evidence="5">The sequence shown here is derived from an EMBL/GenBank/DDBJ whole genome shotgun (WGS) entry which is preliminary data.</text>
</comment>
<reference evidence="5" key="1">
    <citation type="submission" date="2020-05" db="EMBL/GenBank/DDBJ databases">
        <title>WGS assembly of Panicum virgatum.</title>
        <authorList>
            <person name="Lovell J.T."/>
            <person name="Jenkins J."/>
            <person name="Shu S."/>
            <person name="Juenger T.E."/>
            <person name="Schmutz J."/>
        </authorList>
    </citation>
    <scope>NUCLEOTIDE SEQUENCE</scope>
    <source>
        <strain evidence="5">AP13</strain>
    </source>
</reference>
<sequence>MHWSVYCVNLVHGQIDILDPSPWTDQQQKEIHGGIAHRIHKRLNDIFQSFTGGRFIDFSHWGLPYVPVPKVVVSNDCGFFTMLFIEHYDGENRKLNINIDPLLGAQYRAQLLYYIVFHKRNDITPLPDVIEELAPWHSHHIEMPQ</sequence>
<dbReference type="InterPro" id="IPR003653">
    <property type="entry name" value="Peptidase_C48_C"/>
</dbReference>
<evidence type="ECO:0000313" key="6">
    <source>
        <dbReference type="Proteomes" id="UP000823388"/>
    </source>
</evidence>
<dbReference type="AlphaFoldDB" id="A0A8T0V2Q9"/>
<keyword evidence="3" id="KW-0378">Hydrolase</keyword>